<sequence length="2259" mass="258460">MAANIVVTGLPADSQFRKVMYTFKAMFKKIQIKKFWIRELSETYGADEKQMIIDFDSDSDARKACNYLDNYPFPHPTSKQEYLLSALINDDPTEMVEYQEDRRSNVHRQRRRDRRQVFQRSPSPGYQSEASKLDMEIELLRKQRQVIEEERRLLLERKKLDMIREYGPSATRDFMDFDDLEPPRKRRMEPAHTEVKKSRKQSPPPPKPNMPRITNTLPTFFQPCKKLIAEMKEYIEQDTTPEEKEILIKLIRAALRKNLAIALDGKGYMRAAEVTKLYREKHPKTGDEAFVKKILANIRASYLPDELEQKLASVKKEPKGSDDESPSGQKEVGKGEKSLENPSDDNKVGENEDKQEVSEAESQDKTNEENKTDADQTDFSVDVNPDSSKTNDKLVRATTEELPKATNKVTAEEPDTTAETTEAKYGDTADEPSKSEENAESQKTEDVRRAPLGDRERSLRRVRSLVLVPLFTVKVRRFRIAGDGSARARGPVGLLVAVPGLLVAVWVVPYVLIPMIVSRVPIVAVPGSAVAVPPWVVAELRLVLGRRITLIEVTVVRLKPSRTGIVILRSRGIVSLPVVELLIIIFHGAGGFVPHAFGFRLPRPLGFGLPVRLGLRLPARLGLGVGLRARGPAVLTKYKDLKVLIKTRCSLNDFILDDLVGDNNGLKKVRIGLADANEGAHLMKCLDGYRLAGGYVLSVTPVGKTPMPGPGPQQNQNFNQPHTDYRGNDYNDSRPSPWGQQQPQPNQWAPNPMGQGPQNNFGYQGQGPSMQNQYIPPQQQMTIMKDNFQGPSEYNLGQGPAPQAGQPWMQQQQQQKPPAFTDPKRPPIKPQGSDSFKDYDKDFEPLSPDRHMRESPFRKASPGRGSPRRYSPGRRSPPRRSPGRRMSPGRRSPGRRGSPGPRPLEHERRSPGRMGPGIRNRKGVMIELLLTAANQAMYPGGYRPNAHEKVKYPIQGQRPVETRDSPWQQERDKAMFNEVLKKREEERSARMPFERPGLRLDKDQRSHSPRKSRSPLRRDTSPSRDRYKRHSPSPRSPRRSWALEKRRSPDLGEAPPPPIWPGQASRDEKRPDFADVETKRKPVWDYKKDISDTRRPEDDRRFPAPEGIRVRRDLGPIVPPEHREELEFKPHDRFPRDGPKFSPRDDFDKKVPKFNPRDDFDKKVGPKFSPRDDFEKKGPKFSPRDDFEKKGPKFSPRDDFEKKGPKFSPRDDFDKKGPKFSPRDDFDKRPKFSPRDDFIKVPKFSPRDDYQEPKVSRDDLMRKDPKFGHDIDRPKFSPRDDYEDRRDDIRKHDLSDWKPREIPLKPPERDVYRGDFPKRDEPSRIELRRDVLRKMSEELDKQFEDVHKRAQDFHKRAEEYRRDDRKREYERGPPQPKPFEDRHHDEDRRDFRIEERRKEDWNTDEHLKNKAIIIAAIKAKKEKATQEISQKILDKHNIDAEAPQNSRICEELRVSVGKLINEMFGDNDVSFIELVIKFNAKYSGAGEDKILRDVMASFPSQFRPKRSAPEYAEVPAKRSRRTPEPDLNKEWDMTRAPEPAPSYGMYPPSMHPMTMGPPMHPMMMGPPMMVPAPMFPPLQEPQQEYELQSKPVGYNLYLCKDDFEPFSELQADYLRQFLINQIIGVTEISQGWAPDFTFKGLQSSCRFELHTNDEMSKDWLVNFDFSIFILFNILVYTNEELWYERAAIWLPGHSRYRNIEPLTKLKLQNKKLEGANVGKWKFVKKIVTTKGTRVYVDMPPSAARALEKHKMTLSYELQKVNVFLKAVAIDKDAFDIGLKDPSITDESEIKNAVMNSPMPSIGKDPKIVKIGLAGNKPLTILQACKVREMLIYKIFKYHQEDGRSSTDFTKHGFVSPGYLGVLPENAESKRWLTGVNIGKLNKQSIIILGSDESNTRYIDMSIVIPSDSKVNCAKAFERIKQSNKGVKGLYFSKWKPKKLVEERSKSKYRFEVDIDIESVETIVSMKYMLDYVDDVSSNKDLYSTEWKPIPSPAKKPRVETHPYQEPERRPMVKPAYKMAPEPRATNAAVIEKKPVLFNPSQASVSNYPPLPQRNPVQKQPPKQVPQKPEPAKTVPRKPEPVKTVPQKIETAKTIPPKAEHSKAVPQKVEPAKIVPQKVQTAKTVPQNVVQTEKTVPQKVVQAKTVPQKVEPVKSAQKPTVAQKQEAKPAQKPEAQIEKPKSAADKDIKPVESKGKLEIPRVDIKVSQALPKEPSSDAERLVLGKLNGVAGDDIKNALGMNVTKRLLNQNNPLYVKVAQG</sequence>
<organism evidence="1 2">
    <name type="scientific">Choristoneura fumiferana</name>
    <name type="common">Spruce budworm moth</name>
    <name type="synonym">Archips fumiferana</name>
    <dbReference type="NCBI Taxonomy" id="7141"/>
    <lineage>
        <taxon>Eukaryota</taxon>
        <taxon>Metazoa</taxon>
        <taxon>Ecdysozoa</taxon>
        <taxon>Arthropoda</taxon>
        <taxon>Hexapoda</taxon>
        <taxon>Insecta</taxon>
        <taxon>Pterygota</taxon>
        <taxon>Neoptera</taxon>
        <taxon>Endopterygota</taxon>
        <taxon>Lepidoptera</taxon>
        <taxon>Glossata</taxon>
        <taxon>Ditrysia</taxon>
        <taxon>Tortricoidea</taxon>
        <taxon>Tortricidae</taxon>
        <taxon>Tortricinae</taxon>
        <taxon>Choristoneura</taxon>
    </lineage>
</organism>
<dbReference type="Proteomes" id="UP001064048">
    <property type="component" value="Chromosome 29"/>
</dbReference>
<gene>
    <name evidence="1" type="ORF">MSG28_015656</name>
</gene>
<reference evidence="1 2" key="1">
    <citation type="journal article" date="2022" name="Genome Biol. Evol.">
        <title>The Spruce Budworm Genome: Reconstructing the Evolutionary History of Antifreeze Proteins.</title>
        <authorList>
            <person name="Beliveau C."/>
            <person name="Gagne P."/>
            <person name="Picq S."/>
            <person name="Vernygora O."/>
            <person name="Keeling C.I."/>
            <person name="Pinkney K."/>
            <person name="Doucet D."/>
            <person name="Wen F."/>
            <person name="Johnston J.S."/>
            <person name="Maaroufi H."/>
            <person name="Boyle B."/>
            <person name="Laroche J."/>
            <person name="Dewar K."/>
            <person name="Juretic N."/>
            <person name="Blackburn G."/>
            <person name="Nisole A."/>
            <person name="Brunet B."/>
            <person name="Brandao M."/>
            <person name="Lumley L."/>
            <person name="Duan J."/>
            <person name="Quan G."/>
            <person name="Lucarotti C.J."/>
            <person name="Roe A.D."/>
            <person name="Sperling F.A.H."/>
            <person name="Levesque R.C."/>
            <person name="Cusson M."/>
        </authorList>
    </citation>
    <scope>NUCLEOTIDE SEQUENCE [LARGE SCALE GENOMIC DNA]</scope>
    <source>
        <strain evidence="1">Glfc:IPQL:Cfum</strain>
    </source>
</reference>
<proteinExistence type="predicted"/>
<accession>A0ACC0KBL4</accession>
<evidence type="ECO:0000313" key="1">
    <source>
        <dbReference type="EMBL" id="KAI8433652.1"/>
    </source>
</evidence>
<protein>
    <submittedName>
        <fullName evidence="1">Uncharacterized protein</fullName>
    </submittedName>
</protein>
<keyword evidence="2" id="KW-1185">Reference proteome</keyword>
<evidence type="ECO:0000313" key="2">
    <source>
        <dbReference type="Proteomes" id="UP001064048"/>
    </source>
</evidence>
<comment type="caution">
    <text evidence="1">The sequence shown here is derived from an EMBL/GenBank/DDBJ whole genome shotgun (WGS) entry which is preliminary data.</text>
</comment>
<dbReference type="EMBL" id="CM046129">
    <property type="protein sequence ID" value="KAI8433652.1"/>
    <property type="molecule type" value="Genomic_DNA"/>
</dbReference>
<name>A0ACC0KBL4_CHOFU</name>